<accession>I0HD91</accession>
<protein>
    <submittedName>
        <fullName evidence="1">Uncharacterized protein</fullName>
    </submittedName>
</protein>
<dbReference type="eggNOG" id="ENOG5032X2Z">
    <property type="taxonomic scope" value="Bacteria"/>
</dbReference>
<gene>
    <name evidence="1" type="ordered locus">AMIS_57580</name>
</gene>
<dbReference type="EMBL" id="AP012319">
    <property type="protein sequence ID" value="BAL90978.1"/>
    <property type="molecule type" value="Genomic_DNA"/>
</dbReference>
<dbReference type="PATRIC" id="fig|512565.3.peg.5755"/>
<sequence>MVQVVGDLLRVAGIEVRAEHPSRPIPPDASPLPSSRTIGLREARRLAGFPLVTPAALGEPEEVVLADRVVTMLYRGGTVRFDQFDGTLEGGFLKTTPNAEWVDLGSVAPVAIWLPEPHPLTYVDRDQVAHTEATRLAGPSLVWSSAQNLTYRLEGLGTLEEATEVARSVQ</sequence>
<evidence type="ECO:0000313" key="2">
    <source>
        <dbReference type="Proteomes" id="UP000007882"/>
    </source>
</evidence>
<proteinExistence type="predicted"/>
<keyword evidence="2" id="KW-1185">Reference proteome</keyword>
<dbReference type="HOGENOM" id="CLU_092084_0_0_11"/>
<reference evidence="1 2" key="1">
    <citation type="submission" date="2012-02" db="EMBL/GenBank/DDBJ databases">
        <title>Complete genome sequence of Actinoplanes missouriensis 431 (= NBRC 102363).</title>
        <authorList>
            <person name="Ohnishi Y."/>
            <person name="Ishikawa J."/>
            <person name="Sekine M."/>
            <person name="Hosoyama A."/>
            <person name="Harada T."/>
            <person name="Narita H."/>
            <person name="Hata T."/>
            <person name="Konno Y."/>
            <person name="Tutikane K."/>
            <person name="Fujita N."/>
            <person name="Horinouchi S."/>
            <person name="Hayakawa M."/>
        </authorList>
    </citation>
    <scope>NUCLEOTIDE SEQUENCE [LARGE SCALE GENOMIC DNA]</scope>
    <source>
        <strain evidence="2">ATCC 14538 / DSM 43046 / CBS 188.64 / JCM 3121 / NBRC 102363 / NCIMB 12654 / NRRL B-3342 / UNCC 431</strain>
    </source>
</reference>
<dbReference type="STRING" id="512565.AMIS_57580"/>
<name>I0HD91_ACTM4</name>
<dbReference type="AlphaFoldDB" id="I0HD91"/>
<dbReference type="Proteomes" id="UP000007882">
    <property type="component" value="Chromosome"/>
</dbReference>
<organism evidence="1 2">
    <name type="scientific">Actinoplanes missouriensis (strain ATCC 14538 / DSM 43046 / CBS 188.64 / JCM 3121 / NBRC 102363 / NCIMB 12654 / NRRL B-3342 / UNCC 431)</name>
    <dbReference type="NCBI Taxonomy" id="512565"/>
    <lineage>
        <taxon>Bacteria</taxon>
        <taxon>Bacillati</taxon>
        <taxon>Actinomycetota</taxon>
        <taxon>Actinomycetes</taxon>
        <taxon>Micromonosporales</taxon>
        <taxon>Micromonosporaceae</taxon>
        <taxon>Actinoplanes</taxon>
    </lineage>
</organism>
<evidence type="ECO:0000313" key="1">
    <source>
        <dbReference type="EMBL" id="BAL90978.1"/>
    </source>
</evidence>
<dbReference type="KEGG" id="ams:AMIS_57580"/>